<evidence type="ECO:0000259" key="2">
    <source>
        <dbReference type="Pfam" id="PF02371"/>
    </source>
</evidence>
<dbReference type="Pfam" id="PF02371">
    <property type="entry name" value="Transposase_20"/>
    <property type="match status" value="1"/>
</dbReference>
<comment type="caution">
    <text evidence="3">The sequence shown here is derived from an EMBL/GenBank/DDBJ whole genome shotgun (WGS) entry which is preliminary data.</text>
</comment>
<keyword evidence="4" id="KW-1185">Reference proteome</keyword>
<evidence type="ECO:0000313" key="4">
    <source>
        <dbReference type="Proteomes" id="UP001204376"/>
    </source>
</evidence>
<gene>
    <name evidence="3" type="ORF">NPE20_05000</name>
</gene>
<dbReference type="Proteomes" id="UP001204376">
    <property type="component" value="Unassembled WGS sequence"/>
</dbReference>
<organism evidence="3 4">
    <name type="scientific">Mucilaginibacter aquariorum</name>
    <dbReference type="NCBI Taxonomy" id="2967225"/>
    <lineage>
        <taxon>Bacteria</taxon>
        <taxon>Pseudomonadati</taxon>
        <taxon>Bacteroidota</taxon>
        <taxon>Sphingobacteriia</taxon>
        <taxon>Sphingobacteriales</taxon>
        <taxon>Sphingobacteriaceae</taxon>
        <taxon>Mucilaginibacter</taxon>
    </lineage>
</organism>
<dbReference type="InterPro" id="IPR003346">
    <property type="entry name" value="Transposase_20"/>
</dbReference>
<feature type="domain" description="Transposase IS110-like N-terminal" evidence="1">
    <location>
        <begin position="16"/>
        <end position="155"/>
    </location>
</feature>
<dbReference type="InterPro" id="IPR047650">
    <property type="entry name" value="Transpos_IS110"/>
</dbReference>
<dbReference type="Pfam" id="PF01548">
    <property type="entry name" value="DEDD_Tnp_IS110"/>
    <property type="match status" value="1"/>
</dbReference>
<dbReference type="PANTHER" id="PTHR33055">
    <property type="entry name" value="TRANSPOSASE FOR INSERTION SEQUENCE ELEMENT IS1111A"/>
    <property type="match status" value="1"/>
</dbReference>
<reference evidence="3 4" key="1">
    <citation type="submission" date="2022-07" db="EMBL/GenBank/DDBJ databases">
        <title>Mucilaginibacter sp. JC4.</title>
        <authorList>
            <person name="Le V."/>
            <person name="Ko S.-R."/>
            <person name="Ahn C.-Y."/>
            <person name="Oh H.-M."/>
        </authorList>
    </citation>
    <scope>NUCLEOTIDE SEQUENCE [LARGE SCALE GENOMIC DNA]</scope>
    <source>
        <strain evidence="3 4">JC4</strain>
    </source>
</reference>
<dbReference type="EMBL" id="JANHOH010000001">
    <property type="protein sequence ID" value="MCQ6957299.1"/>
    <property type="molecule type" value="Genomic_DNA"/>
</dbReference>
<dbReference type="InterPro" id="IPR002525">
    <property type="entry name" value="Transp_IS110-like_N"/>
</dbReference>
<evidence type="ECO:0000259" key="1">
    <source>
        <dbReference type="Pfam" id="PF01548"/>
    </source>
</evidence>
<sequence>MEVIGKTRRKKFNYFVGIDVSKETLDFAVLKNRELLFHEKIQNEPQPIGDFVGKMKAMEGFKLSKGLFCMENTGFYCNHLINVFRKSKINLVVENAVHIKNSMGLIRGKDDKIDAIRIARFAQKNCDDLKLWVAERPVMTKLKSLVAMKERLLAAKIGLKSPIDEQQSFVTKTLQKDNLIACKRSIAALEFDILELEKSIELLLSDDERLRRLMELVTSVHCIGKITARQFIICTNEFKDIKEAKKFACYAGVAPFKKESGKLVFKPRVSHQANKKMKALLHMCAMVSLQSDTPLKRYFDRKTKVDGKSGMLVVNAIRNKLVLRVFACVRQDRPYLKDRLPEAQSCARPGMKD</sequence>
<dbReference type="RefSeq" id="WP_256537506.1">
    <property type="nucleotide sequence ID" value="NZ_JANHOH010000001.1"/>
</dbReference>
<protein>
    <submittedName>
        <fullName evidence="3">Transposase</fullName>
    </submittedName>
</protein>
<evidence type="ECO:0000313" key="3">
    <source>
        <dbReference type="EMBL" id="MCQ6957299.1"/>
    </source>
</evidence>
<proteinExistence type="predicted"/>
<name>A0ABT1SY81_9SPHI</name>
<accession>A0ABT1SY81</accession>
<dbReference type="PANTHER" id="PTHR33055:SF3">
    <property type="entry name" value="PUTATIVE TRANSPOSASE FOR IS117-RELATED"/>
    <property type="match status" value="1"/>
</dbReference>
<feature type="domain" description="Transposase IS116/IS110/IS902 C-terminal" evidence="2">
    <location>
        <begin position="215"/>
        <end position="298"/>
    </location>
</feature>